<gene>
    <name evidence="1" type="ORF">E2C01_094824</name>
</gene>
<reference evidence="1 2" key="1">
    <citation type="submission" date="2019-05" db="EMBL/GenBank/DDBJ databases">
        <title>Another draft genome of Portunus trituberculatus and its Hox gene families provides insights of decapod evolution.</title>
        <authorList>
            <person name="Jeong J.-H."/>
            <person name="Song I."/>
            <person name="Kim S."/>
            <person name="Choi T."/>
            <person name="Kim D."/>
            <person name="Ryu S."/>
            <person name="Kim W."/>
        </authorList>
    </citation>
    <scope>NUCLEOTIDE SEQUENCE [LARGE SCALE GENOMIC DNA]</scope>
    <source>
        <tissue evidence="1">Muscle</tissue>
    </source>
</reference>
<keyword evidence="2" id="KW-1185">Reference proteome</keyword>
<organism evidence="1 2">
    <name type="scientific">Portunus trituberculatus</name>
    <name type="common">Swimming crab</name>
    <name type="synonym">Neptunus trituberculatus</name>
    <dbReference type="NCBI Taxonomy" id="210409"/>
    <lineage>
        <taxon>Eukaryota</taxon>
        <taxon>Metazoa</taxon>
        <taxon>Ecdysozoa</taxon>
        <taxon>Arthropoda</taxon>
        <taxon>Crustacea</taxon>
        <taxon>Multicrustacea</taxon>
        <taxon>Malacostraca</taxon>
        <taxon>Eumalacostraca</taxon>
        <taxon>Eucarida</taxon>
        <taxon>Decapoda</taxon>
        <taxon>Pleocyemata</taxon>
        <taxon>Brachyura</taxon>
        <taxon>Eubrachyura</taxon>
        <taxon>Portunoidea</taxon>
        <taxon>Portunidae</taxon>
        <taxon>Portuninae</taxon>
        <taxon>Portunus</taxon>
    </lineage>
</organism>
<dbReference type="AlphaFoldDB" id="A0A5B7JN69"/>
<dbReference type="Proteomes" id="UP000324222">
    <property type="component" value="Unassembled WGS sequence"/>
</dbReference>
<comment type="caution">
    <text evidence="1">The sequence shown here is derived from an EMBL/GenBank/DDBJ whole genome shotgun (WGS) entry which is preliminary data.</text>
</comment>
<name>A0A5B7JN69_PORTR</name>
<accession>A0A5B7JN69</accession>
<evidence type="ECO:0000313" key="2">
    <source>
        <dbReference type="Proteomes" id="UP000324222"/>
    </source>
</evidence>
<sequence>MLSKNLRVADCADSCNIHEEHQMTLEAALPNTKANQARGAAVSSRRVQSYFKHQLNTEPKALLCGANGEENNAKRHITGAVKGRQVSRPGVSSDKETGMASIRGVINPGRDGREVKRRVTGEGAMGAAERGSQDMVRGGEGWMGRGMRCF</sequence>
<protein>
    <submittedName>
        <fullName evidence="1">Uncharacterized protein</fullName>
    </submittedName>
</protein>
<proteinExistence type="predicted"/>
<evidence type="ECO:0000313" key="1">
    <source>
        <dbReference type="EMBL" id="MPC99411.1"/>
    </source>
</evidence>
<dbReference type="EMBL" id="VSRR010118240">
    <property type="protein sequence ID" value="MPC99411.1"/>
    <property type="molecule type" value="Genomic_DNA"/>
</dbReference>